<evidence type="ECO:0000313" key="1">
    <source>
        <dbReference type="EMBL" id="GMM62668.1"/>
    </source>
</evidence>
<organism evidence="1 2">
    <name type="scientific">Novosphingobium pituita</name>
    <dbReference type="NCBI Taxonomy" id="3056842"/>
    <lineage>
        <taxon>Bacteria</taxon>
        <taxon>Pseudomonadati</taxon>
        <taxon>Pseudomonadota</taxon>
        <taxon>Alphaproteobacteria</taxon>
        <taxon>Sphingomonadales</taxon>
        <taxon>Sphingomonadaceae</taxon>
        <taxon>Novosphingobium</taxon>
    </lineage>
</organism>
<protein>
    <submittedName>
        <fullName evidence="1">Uncharacterized protein</fullName>
    </submittedName>
</protein>
<dbReference type="Proteomes" id="UP001187221">
    <property type="component" value="Unassembled WGS sequence"/>
</dbReference>
<gene>
    <name evidence="1" type="ORF">NUTIK01_34460</name>
</gene>
<name>A0ABQ6PBT2_9SPHN</name>
<accession>A0ABQ6PBT2</accession>
<comment type="caution">
    <text evidence="1">The sequence shown here is derived from an EMBL/GenBank/DDBJ whole genome shotgun (WGS) entry which is preliminary data.</text>
</comment>
<evidence type="ECO:0000313" key="2">
    <source>
        <dbReference type="Proteomes" id="UP001187221"/>
    </source>
</evidence>
<sequence>MPDTPYNDALDVLATALKAGPAALAHQSGPAARTNFVDRLTTIAHRLDLGGHGGVQEVYEAASIIGRLQKGPKRPKGEGWSIEDHQAIADLEKVQMKLVKLANGVQE</sequence>
<dbReference type="EMBL" id="BTFW01000004">
    <property type="protein sequence ID" value="GMM62668.1"/>
    <property type="molecule type" value="Genomic_DNA"/>
</dbReference>
<reference evidence="1 2" key="1">
    <citation type="submission" date="2023-06" db="EMBL/GenBank/DDBJ databases">
        <title>Draft genome sequence of Novosphingobium sp. strain IK01.</title>
        <authorList>
            <person name="Hatamoto M."/>
            <person name="Ikarashi T."/>
            <person name="Yamaguchi T."/>
        </authorList>
    </citation>
    <scope>NUCLEOTIDE SEQUENCE [LARGE SCALE GENOMIC DNA]</scope>
    <source>
        <strain evidence="1 2">IK01</strain>
    </source>
</reference>
<keyword evidence="2" id="KW-1185">Reference proteome</keyword>
<proteinExistence type="predicted"/>
<dbReference type="RefSeq" id="WP_125946574.1">
    <property type="nucleotide sequence ID" value="NZ_BTFW01000004.1"/>
</dbReference>